<dbReference type="SUPFAM" id="SSF140996">
    <property type="entry name" value="Hermes dimerisation domain"/>
    <property type="match status" value="1"/>
</dbReference>
<dbReference type="GO" id="GO:0008270">
    <property type="term" value="F:zinc ion binding"/>
    <property type="evidence" value="ECO:0007669"/>
    <property type="project" value="UniProtKB-KW"/>
</dbReference>
<evidence type="ECO:0000313" key="13">
    <source>
        <dbReference type="Proteomes" id="UP001153636"/>
    </source>
</evidence>
<keyword evidence="4" id="KW-0862">Zinc</keyword>
<dbReference type="SMART" id="SM00614">
    <property type="entry name" value="ZnF_BED"/>
    <property type="match status" value="1"/>
</dbReference>
<keyword evidence="13" id="KW-1185">Reference proteome</keyword>
<evidence type="ECO:0000256" key="2">
    <source>
        <dbReference type="ARBA" id="ARBA00022723"/>
    </source>
</evidence>
<comment type="subcellular location">
    <subcellularLocation>
        <location evidence="1">Nucleus</location>
    </subcellularLocation>
</comment>
<keyword evidence="5" id="KW-0805">Transcription regulation</keyword>
<keyword evidence="6" id="KW-0238">DNA-binding</keyword>
<protein>
    <submittedName>
        <fullName evidence="12">Uncharacterized protein</fullName>
    </submittedName>
</protein>
<feature type="compositionally biased region" description="Low complexity" evidence="9">
    <location>
        <begin position="60"/>
        <end position="80"/>
    </location>
</feature>
<gene>
    <name evidence="12" type="ORF">PSYICH_LOCUS11072</name>
</gene>
<dbReference type="GO" id="GO:0009791">
    <property type="term" value="P:post-embryonic development"/>
    <property type="evidence" value="ECO:0007669"/>
    <property type="project" value="UniProtKB-ARBA"/>
</dbReference>
<dbReference type="Pfam" id="PF02892">
    <property type="entry name" value="zf-BED"/>
    <property type="match status" value="1"/>
</dbReference>
<evidence type="ECO:0000256" key="4">
    <source>
        <dbReference type="ARBA" id="ARBA00022833"/>
    </source>
</evidence>
<accession>A0A9P0D304</accession>
<dbReference type="Pfam" id="PF05699">
    <property type="entry name" value="Dimer_Tnp_hAT"/>
    <property type="match status" value="1"/>
</dbReference>
<keyword evidence="3" id="KW-0863">Zinc-finger</keyword>
<evidence type="ECO:0000256" key="3">
    <source>
        <dbReference type="ARBA" id="ARBA00022771"/>
    </source>
</evidence>
<feature type="compositionally biased region" description="Basic and acidic residues" evidence="9">
    <location>
        <begin position="48"/>
        <end position="59"/>
    </location>
</feature>
<dbReference type="InterPro" id="IPR008906">
    <property type="entry name" value="HATC_C_dom"/>
</dbReference>
<evidence type="ECO:0000313" key="12">
    <source>
        <dbReference type="EMBL" id="CAH1111255.1"/>
    </source>
</evidence>
<evidence type="ECO:0000256" key="8">
    <source>
        <dbReference type="ARBA" id="ARBA00023242"/>
    </source>
</evidence>
<name>A0A9P0D304_9CUCU</name>
<dbReference type="InterPro" id="IPR012337">
    <property type="entry name" value="RNaseH-like_sf"/>
</dbReference>
<dbReference type="InterPro" id="IPR003656">
    <property type="entry name" value="Znf_BED"/>
</dbReference>
<keyword evidence="2" id="KW-0479">Metal-binding</keyword>
<dbReference type="AlphaFoldDB" id="A0A9P0D304"/>
<feature type="domain" description="BED-type" evidence="10">
    <location>
        <begin position="6"/>
        <end position="44"/>
    </location>
</feature>
<keyword evidence="7" id="KW-0804">Transcription</keyword>
<feature type="domain" description="HAT C-terminal dimerisation" evidence="11">
    <location>
        <begin position="399"/>
        <end position="475"/>
    </location>
</feature>
<dbReference type="InterPro" id="IPR036236">
    <property type="entry name" value="Znf_C2H2_sf"/>
</dbReference>
<dbReference type="SUPFAM" id="SSF57667">
    <property type="entry name" value="beta-beta-alpha zinc fingers"/>
    <property type="match status" value="1"/>
</dbReference>
<dbReference type="Proteomes" id="UP001153636">
    <property type="component" value="Chromosome 5"/>
</dbReference>
<evidence type="ECO:0000259" key="11">
    <source>
        <dbReference type="Pfam" id="PF05699"/>
    </source>
</evidence>
<dbReference type="GO" id="GO:0046983">
    <property type="term" value="F:protein dimerization activity"/>
    <property type="evidence" value="ECO:0007669"/>
    <property type="project" value="InterPro"/>
</dbReference>
<organism evidence="12 13">
    <name type="scientific">Psylliodes chrysocephalus</name>
    <dbReference type="NCBI Taxonomy" id="3402493"/>
    <lineage>
        <taxon>Eukaryota</taxon>
        <taxon>Metazoa</taxon>
        <taxon>Ecdysozoa</taxon>
        <taxon>Arthropoda</taxon>
        <taxon>Hexapoda</taxon>
        <taxon>Insecta</taxon>
        <taxon>Pterygota</taxon>
        <taxon>Neoptera</taxon>
        <taxon>Endopterygota</taxon>
        <taxon>Coleoptera</taxon>
        <taxon>Polyphaga</taxon>
        <taxon>Cucujiformia</taxon>
        <taxon>Chrysomeloidea</taxon>
        <taxon>Chrysomelidae</taxon>
        <taxon>Galerucinae</taxon>
        <taxon>Alticini</taxon>
        <taxon>Psylliodes</taxon>
    </lineage>
</organism>
<evidence type="ECO:0000256" key="5">
    <source>
        <dbReference type="ARBA" id="ARBA00023015"/>
    </source>
</evidence>
<dbReference type="OrthoDB" id="6620210at2759"/>
<keyword evidence="8" id="KW-0539">Nucleus</keyword>
<evidence type="ECO:0000256" key="1">
    <source>
        <dbReference type="ARBA" id="ARBA00004123"/>
    </source>
</evidence>
<dbReference type="GO" id="GO:0003677">
    <property type="term" value="F:DNA binding"/>
    <property type="evidence" value="ECO:0007669"/>
    <property type="project" value="UniProtKB-KW"/>
</dbReference>
<dbReference type="PANTHER" id="PTHR46481">
    <property type="entry name" value="ZINC FINGER BED DOMAIN-CONTAINING PROTEIN 4"/>
    <property type="match status" value="1"/>
</dbReference>
<feature type="region of interest" description="Disordered" evidence="9">
    <location>
        <begin position="43"/>
        <end position="80"/>
    </location>
</feature>
<evidence type="ECO:0000256" key="6">
    <source>
        <dbReference type="ARBA" id="ARBA00023125"/>
    </source>
</evidence>
<dbReference type="InterPro" id="IPR052035">
    <property type="entry name" value="ZnF_BED_domain_contain"/>
</dbReference>
<sequence length="519" mass="57954">MAPPKSQVWKYFKKKDVNTVSYTICFKSYKHSGNTTNLLKHLRQHPQTQKENKSKRDVKSSTSAASTSATSSSPPYTSAASTSAASTSAASTYTASVNISSRMIQETPSTSFGVVKEVQGQQLLAAKDIKRPYTISDAFQHVSSFSEGGPRYAAITYCILYFICRDRRPFHVVKGEGFCRLLKTLAPAYKIPSEFKIKQLLDEKYTAVYKEKFKEVSAFSVTCDVWSEMMTCKSFLGVTLHYLYGTVLKSSIIATRELSESHTSDYLGEQLVDILSTWTIDLKKIVAVVTDNGANMVRAVAKAENLGKNKHPLFCSYSKLSGGVCNGECKCFSINIENSRYSEMGKEKCACSKPYILMMTIEKSSSSDSEDEKGNYDFWKHHKLLAHGHGKKRSRQNNELSQYLSNPVSSLSSDPLLQWEDMKSIFPSLYKEARKHFCIMATSVPAERLFSKAGATMSKDRNRLLGKRLEKLLFLGDCDEICMKNKLFHLVSTSCTSLSSGSPDLFGFLLNMSFANVLL</sequence>
<dbReference type="EMBL" id="OV651817">
    <property type="protein sequence ID" value="CAH1111255.1"/>
    <property type="molecule type" value="Genomic_DNA"/>
</dbReference>
<reference evidence="12" key="1">
    <citation type="submission" date="2022-01" db="EMBL/GenBank/DDBJ databases">
        <authorList>
            <person name="King R."/>
        </authorList>
    </citation>
    <scope>NUCLEOTIDE SEQUENCE</scope>
</reference>
<proteinExistence type="predicted"/>
<evidence type="ECO:0000256" key="9">
    <source>
        <dbReference type="SAM" id="MobiDB-lite"/>
    </source>
</evidence>
<evidence type="ECO:0000256" key="7">
    <source>
        <dbReference type="ARBA" id="ARBA00023163"/>
    </source>
</evidence>
<dbReference type="PANTHER" id="PTHR46481:SF10">
    <property type="entry name" value="ZINC FINGER BED DOMAIN-CONTAINING PROTEIN 39"/>
    <property type="match status" value="1"/>
</dbReference>
<dbReference type="SUPFAM" id="SSF53098">
    <property type="entry name" value="Ribonuclease H-like"/>
    <property type="match status" value="1"/>
</dbReference>
<evidence type="ECO:0000259" key="10">
    <source>
        <dbReference type="Pfam" id="PF02892"/>
    </source>
</evidence>
<dbReference type="GO" id="GO:0005634">
    <property type="term" value="C:nucleus"/>
    <property type="evidence" value="ECO:0007669"/>
    <property type="project" value="UniProtKB-SubCell"/>
</dbReference>